<dbReference type="Proteomes" id="UP001055879">
    <property type="component" value="Linkage Group LG11"/>
</dbReference>
<sequence length="127" mass="13781">MRSSPSLHYHLPSPKHNHSPNVNLDAIEEIDSSSTLLADTKYLMQNSTHYTSCCLAIVSKIYGVLGKLNLQMHRKLLGGVSGMGGSWSSETDGSLLVDQEKGVLRALCPTHLTSSRGSPVPLIRPLE</sequence>
<evidence type="ECO:0000313" key="1">
    <source>
        <dbReference type="EMBL" id="KAI3693198.1"/>
    </source>
</evidence>
<organism evidence="1 2">
    <name type="scientific">Arctium lappa</name>
    <name type="common">Greater burdock</name>
    <name type="synonym">Lappa major</name>
    <dbReference type="NCBI Taxonomy" id="4217"/>
    <lineage>
        <taxon>Eukaryota</taxon>
        <taxon>Viridiplantae</taxon>
        <taxon>Streptophyta</taxon>
        <taxon>Embryophyta</taxon>
        <taxon>Tracheophyta</taxon>
        <taxon>Spermatophyta</taxon>
        <taxon>Magnoliopsida</taxon>
        <taxon>eudicotyledons</taxon>
        <taxon>Gunneridae</taxon>
        <taxon>Pentapetalae</taxon>
        <taxon>asterids</taxon>
        <taxon>campanulids</taxon>
        <taxon>Asterales</taxon>
        <taxon>Asteraceae</taxon>
        <taxon>Carduoideae</taxon>
        <taxon>Cardueae</taxon>
        <taxon>Arctiinae</taxon>
        <taxon>Arctium</taxon>
    </lineage>
</organism>
<reference evidence="1 2" key="2">
    <citation type="journal article" date="2022" name="Mol. Ecol. Resour.">
        <title>The genomes of chicory, endive, great burdock and yacon provide insights into Asteraceae paleo-polyploidization history and plant inulin production.</title>
        <authorList>
            <person name="Fan W."/>
            <person name="Wang S."/>
            <person name="Wang H."/>
            <person name="Wang A."/>
            <person name="Jiang F."/>
            <person name="Liu H."/>
            <person name="Zhao H."/>
            <person name="Xu D."/>
            <person name="Zhang Y."/>
        </authorList>
    </citation>
    <scope>NUCLEOTIDE SEQUENCE [LARGE SCALE GENOMIC DNA]</scope>
    <source>
        <strain evidence="2">cv. Niubang</strain>
    </source>
</reference>
<dbReference type="EMBL" id="CM042057">
    <property type="protein sequence ID" value="KAI3693198.1"/>
    <property type="molecule type" value="Genomic_DNA"/>
</dbReference>
<keyword evidence="2" id="KW-1185">Reference proteome</keyword>
<comment type="caution">
    <text evidence="1">The sequence shown here is derived from an EMBL/GenBank/DDBJ whole genome shotgun (WGS) entry which is preliminary data.</text>
</comment>
<gene>
    <name evidence="1" type="ORF">L6452_33029</name>
</gene>
<reference evidence="2" key="1">
    <citation type="journal article" date="2022" name="Mol. Ecol. Resour.">
        <title>The genomes of chicory, endive, great burdock and yacon provide insights into Asteraceae palaeo-polyploidization history and plant inulin production.</title>
        <authorList>
            <person name="Fan W."/>
            <person name="Wang S."/>
            <person name="Wang H."/>
            <person name="Wang A."/>
            <person name="Jiang F."/>
            <person name="Liu H."/>
            <person name="Zhao H."/>
            <person name="Xu D."/>
            <person name="Zhang Y."/>
        </authorList>
    </citation>
    <scope>NUCLEOTIDE SEQUENCE [LARGE SCALE GENOMIC DNA]</scope>
    <source>
        <strain evidence="2">cv. Niubang</strain>
    </source>
</reference>
<protein>
    <submittedName>
        <fullName evidence="1">Uncharacterized protein</fullName>
    </submittedName>
</protein>
<name>A0ACB8Z760_ARCLA</name>
<evidence type="ECO:0000313" key="2">
    <source>
        <dbReference type="Proteomes" id="UP001055879"/>
    </source>
</evidence>
<proteinExistence type="predicted"/>
<accession>A0ACB8Z760</accession>